<dbReference type="EMBL" id="JABEYC010000836">
    <property type="protein sequence ID" value="KAF4973806.1"/>
    <property type="molecule type" value="Genomic_DNA"/>
</dbReference>
<feature type="compositionally biased region" description="Basic and acidic residues" evidence="1">
    <location>
        <begin position="183"/>
        <end position="201"/>
    </location>
</feature>
<name>A0A8H4UCD1_9HYPO</name>
<dbReference type="AlphaFoldDB" id="A0A8H4UCD1"/>
<keyword evidence="3" id="KW-1185">Reference proteome</keyword>
<evidence type="ECO:0000313" key="2">
    <source>
        <dbReference type="EMBL" id="KAF4973806.1"/>
    </source>
</evidence>
<reference evidence="2" key="1">
    <citation type="journal article" date="2020" name="BMC Genomics">
        <title>Correction to: Identification and distribution of gene clusters required for synthesis of sphingolipid metabolism inhibitors in diverse species of the filamentous fungus Fusarium.</title>
        <authorList>
            <person name="Kim H.S."/>
            <person name="Lohmar J.M."/>
            <person name="Busman M."/>
            <person name="Brown D.W."/>
            <person name="Naumann T.A."/>
            <person name="Divon H.H."/>
            <person name="Lysoe E."/>
            <person name="Uhlig S."/>
            <person name="Proctor R.H."/>
        </authorList>
    </citation>
    <scope>NUCLEOTIDE SEQUENCE</scope>
    <source>
        <strain evidence="2">NRRL 22465</strain>
    </source>
</reference>
<reference evidence="2" key="2">
    <citation type="submission" date="2020-05" db="EMBL/GenBank/DDBJ databases">
        <authorList>
            <person name="Kim H.-S."/>
            <person name="Proctor R.H."/>
            <person name="Brown D.W."/>
        </authorList>
    </citation>
    <scope>NUCLEOTIDE SEQUENCE</scope>
    <source>
        <strain evidence="2">NRRL 22465</strain>
    </source>
</reference>
<evidence type="ECO:0000256" key="1">
    <source>
        <dbReference type="SAM" id="MobiDB-lite"/>
    </source>
</evidence>
<evidence type="ECO:0000313" key="3">
    <source>
        <dbReference type="Proteomes" id="UP000635477"/>
    </source>
</evidence>
<feature type="region of interest" description="Disordered" evidence="1">
    <location>
        <begin position="325"/>
        <end position="349"/>
    </location>
</feature>
<feature type="compositionally biased region" description="Basic residues" evidence="1">
    <location>
        <begin position="171"/>
        <end position="180"/>
    </location>
</feature>
<dbReference type="Proteomes" id="UP000635477">
    <property type="component" value="Unassembled WGS sequence"/>
</dbReference>
<protein>
    <submittedName>
        <fullName evidence="2">Uncharacterized protein</fullName>
    </submittedName>
</protein>
<sequence>MSGGLPVEYNLSRPPRGIAVSALQRPLNHRERRAVDFQTGQLLRRISSQVSPTNKYGVAADVLSVPPSVVHNPAHRLEGGLHASRGADSWRVAFHNLWEAILRDGEDMSVMISYTTIRRHFDRFDYVLDAVTKPRLVVLDGGEDSNTLVLRPFETGRKANSLTKGPNGWKSKPKPTRRPPGKPVRDDQRLEDAKEKKPDGTDDREDYLGQAQDAEKGQIEVTGLRQWSNCIFGDPLLACVFSKRPSHDFWRGFDKSLETDALSSLVEDGPNAHIRLLLYECYWAIIAVVGEYYRPHIDSSRRELAARKQLGGVLARLDELDDSGGLRRRRMSGEMSPAKRARSSEDGDM</sequence>
<dbReference type="OrthoDB" id="5210591at2759"/>
<organism evidence="2 3">
    <name type="scientific">Fusarium zealandicum</name>
    <dbReference type="NCBI Taxonomy" id="1053134"/>
    <lineage>
        <taxon>Eukaryota</taxon>
        <taxon>Fungi</taxon>
        <taxon>Dikarya</taxon>
        <taxon>Ascomycota</taxon>
        <taxon>Pezizomycotina</taxon>
        <taxon>Sordariomycetes</taxon>
        <taxon>Hypocreomycetidae</taxon>
        <taxon>Hypocreales</taxon>
        <taxon>Nectriaceae</taxon>
        <taxon>Fusarium</taxon>
        <taxon>Fusarium staphyleae species complex</taxon>
    </lineage>
</organism>
<proteinExistence type="predicted"/>
<accession>A0A8H4UCD1</accession>
<comment type="caution">
    <text evidence="2">The sequence shown here is derived from an EMBL/GenBank/DDBJ whole genome shotgun (WGS) entry which is preliminary data.</text>
</comment>
<gene>
    <name evidence="2" type="ORF">FZEAL_9225</name>
</gene>
<feature type="region of interest" description="Disordered" evidence="1">
    <location>
        <begin position="156"/>
        <end position="206"/>
    </location>
</feature>